<feature type="binding site" evidence="6">
    <location>
        <begin position="69"/>
        <end position="72"/>
    </location>
    <ligand>
        <name>NADP(+)</name>
        <dbReference type="ChEBI" id="CHEBI:58349"/>
    </ligand>
</feature>
<gene>
    <name evidence="4" type="primary">proC</name>
    <name evidence="10" type="ORF">SAJA_12000</name>
</gene>
<comment type="similarity">
    <text evidence="1 4 7">Belongs to the pyrroline-5-carboxylate reductase family.</text>
</comment>
<keyword evidence="4" id="KW-0963">Cytoplasm</keyword>
<dbReference type="InParanoid" id="A0A423PKA4"/>
<proteinExistence type="inferred from homology"/>
<dbReference type="Proteomes" id="UP000285310">
    <property type="component" value="Unassembled WGS sequence"/>
</dbReference>
<name>A0A423PKA4_9GAMM</name>
<feature type="binding site" evidence="6">
    <location>
        <begin position="8"/>
        <end position="13"/>
    </location>
    <ligand>
        <name>NADP(+)</name>
        <dbReference type="ChEBI" id="CHEBI:58349"/>
    </ligand>
</feature>
<evidence type="ECO:0000259" key="9">
    <source>
        <dbReference type="Pfam" id="PF14748"/>
    </source>
</evidence>
<dbReference type="UniPathway" id="UPA00098">
    <property type="reaction ID" value="UER00361"/>
</dbReference>
<dbReference type="Pfam" id="PF03807">
    <property type="entry name" value="F420_oxidored"/>
    <property type="match status" value="1"/>
</dbReference>
<dbReference type="EMBL" id="AYKG01000041">
    <property type="protein sequence ID" value="ROO25942.1"/>
    <property type="molecule type" value="Genomic_DNA"/>
</dbReference>
<organism evidence="10 11">
    <name type="scientific">Salinisphaera japonica YTM-1</name>
    <dbReference type="NCBI Taxonomy" id="1209778"/>
    <lineage>
        <taxon>Bacteria</taxon>
        <taxon>Pseudomonadati</taxon>
        <taxon>Pseudomonadota</taxon>
        <taxon>Gammaproteobacteria</taxon>
        <taxon>Salinisphaerales</taxon>
        <taxon>Salinisphaeraceae</taxon>
        <taxon>Salinisphaera</taxon>
    </lineage>
</organism>
<keyword evidence="4 7" id="KW-0641">Proline biosynthesis</keyword>
<dbReference type="AlphaFoldDB" id="A0A423PKA4"/>
<dbReference type="Pfam" id="PF14748">
    <property type="entry name" value="P5CR_dimer"/>
    <property type="match status" value="1"/>
</dbReference>
<dbReference type="InterPro" id="IPR029036">
    <property type="entry name" value="P5CR_dimer"/>
</dbReference>
<evidence type="ECO:0000313" key="11">
    <source>
        <dbReference type="Proteomes" id="UP000285310"/>
    </source>
</evidence>
<evidence type="ECO:0000256" key="4">
    <source>
        <dbReference type="HAMAP-Rule" id="MF_01925"/>
    </source>
</evidence>
<dbReference type="InterPro" id="IPR000304">
    <property type="entry name" value="Pyrroline-COOH_reductase"/>
</dbReference>
<keyword evidence="4 7" id="KW-0028">Amino-acid biosynthesis</keyword>
<dbReference type="GO" id="GO:0055129">
    <property type="term" value="P:L-proline biosynthetic process"/>
    <property type="evidence" value="ECO:0007669"/>
    <property type="project" value="UniProtKB-UniRule"/>
</dbReference>
<feature type="domain" description="Pyrroline-5-carboxylate reductase catalytic N-terminal" evidence="8">
    <location>
        <begin position="4"/>
        <end position="101"/>
    </location>
</feature>
<dbReference type="RefSeq" id="WP_123658877.1">
    <property type="nucleotide sequence ID" value="NZ_AYKG01000041.1"/>
</dbReference>
<dbReference type="InterPro" id="IPR028939">
    <property type="entry name" value="P5C_Rdtase_cat_N"/>
</dbReference>
<feature type="domain" description="Pyrroline-5-carboxylate reductase dimerisation" evidence="9">
    <location>
        <begin position="165"/>
        <end position="267"/>
    </location>
</feature>
<evidence type="ECO:0000256" key="3">
    <source>
        <dbReference type="ARBA" id="ARBA00023002"/>
    </source>
</evidence>
<dbReference type="SUPFAM" id="SSF51735">
    <property type="entry name" value="NAD(P)-binding Rossmann-fold domains"/>
    <property type="match status" value="1"/>
</dbReference>
<dbReference type="Gene3D" id="1.10.3730.10">
    <property type="entry name" value="ProC C-terminal domain-like"/>
    <property type="match status" value="1"/>
</dbReference>
<dbReference type="PANTHER" id="PTHR11645">
    <property type="entry name" value="PYRROLINE-5-CARBOXYLATE REDUCTASE"/>
    <property type="match status" value="1"/>
</dbReference>
<comment type="function">
    <text evidence="4">Catalyzes the reduction of 1-pyrroline-5-carboxylate (PCA) to L-proline.</text>
</comment>
<keyword evidence="2 4" id="KW-0521">NADP</keyword>
<protein>
    <recommendedName>
        <fullName evidence="4 5">Pyrroline-5-carboxylate reductase</fullName>
        <shortName evidence="4">P5C reductase</shortName>
        <shortName evidence="4">P5CR</shortName>
        <ecNumber evidence="4 5">1.5.1.2</ecNumber>
    </recommendedName>
    <alternativeName>
        <fullName evidence="4">PCA reductase</fullName>
    </alternativeName>
</protein>
<dbReference type="FunFam" id="1.10.3730.10:FF:000001">
    <property type="entry name" value="Pyrroline-5-carboxylate reductase"/>
    <property type="match status" value="1"/>
</dbReference>
<dbReference type="FunCoup" id="A0A423PKA4">
    <property type="interactions" value="496"/>
</dbReference>
<dbReference type="OrthoDB" id="9805754at2"/>
<dbReference type="SUPFAM" id="SSF48179">
    <property type="entry name" value="6-phosphogluconate dehydrogenase C-terminal domain-like"/>
    <property type="match status" value="1"/>
</dbReference>
<evidence type="ECO:0000313" key="10">
    <source>
        <dbReference type="EMBL" id="ROO25942.1"/>
    </source>
</evidence>
<sequence length="287" mass="29821">MSTRIAFLGGGNMAASLVAGLRQAGWAGTDILVVDRNPDKCDALAARHGVTTATSIAEADWRVDVVMLAVKPQVMAGAIAEMRTALGRTSRAPLAISIAAGIPLRVLATWLGDDIECIRTMPNTPSQLGVGATGLYAPPSISADRRDLADRIMATAGINVWVEQEADIDTIIATSGSGPAYYFAFMEAMIDAATDMGLARDSARQLVLQTALGAARMAVESGDDPATLREKVTSKGGTTAEALAYFNNADLAATVAGAMQAAADRASVLAQELAEQAADTHNTNDDR</sequence>
<keyword evidence="11" id="KW-1185">Reference proteome</keyword>
<evidence type="ECO:0000256" key="1">
    <source>
        <dbReference type="ARBA" id="ARBA00005525"/>
    </source>
</evidence>
<dbReference type="PROSITE" id="PS00521">
    <property type="entry name" value="P5CR"/>
    <property type="match status" value="1"/>
</dbReference>
<evidence type="ECO:0000256" key="5">
    <source>
        <dbReference type="NCBIfam" id="TIGR00112"/>
    </source>
</evidence>
<evidence type="ECO:0000256" key="2">
    <source>
        <dbReference type="ARBA" id="ARBA00022857"/>
    </source>
</evidence>
<dbReference type="EC" id="1.5.1.2" evidence="4 5"/>
<dbReference type="InterPro" id="IPR036291">
    <property type="entry name" value="NAD(P)-bd_dom_sf"/>
</dbReference>
<dbReference type="Gene3D" id="3.40.50.720">
    <property type="entry name" value="NAD(P)-binding Rossmann-like Domain"/>
    <property type="match status" value="1"/>
</dbReference>
<dbReference type="HAMAP" id="MF_01925">
    <property type="entry name" value="P5C_reductase"/>
    <property type="match status" value="1"/>
</dbReference>
<evidence type="ECO:0000256" key="7">
    <source>
        <dbReference type="RuleBase" id="RU003903"/>
    </source>
</evidence>
<evidence type="ECO:0000256" key="6">
    <source>
        <dbReference type="PIRSR" id="PIRSR000193-1"/>
    </source>
</evidence>
<dbReference type="PIRSF" id="PIRSF000193">
    <property type="entry name" value="Pyrrol-5-carb_rd"/>
    <property type="match status" value="1"/>
</dbReference>
<comment type="catalytic activity">
    <reaction evidence="4 7">
        <text>L-proline + NADP(+) = (S)-1-pyrroline-5-carboxylate + NADPH + 2 H(+)</text>
        <dbReference type="Rhea" id="RHEA:14109"/>
        <dbReference type="ChEBI" id="CHEBI:15378"/>
        <dbReference type="ChEBI" id="CHEBI:17388"/>
        <dbReference type="ChEBI" id="CHEBI:57783"/>
        <dbReference type="ChEBI" id="CHEBI:58349"/>
        <dbReference type="ChEBI" id="CHEBI:60039"/>
        <dbReference type="EC" id="1.5.1.2"/>
    </reaction>
</comment>
<comment type="caution">
    <text evidence="10">The sequence shown here is derived from an EMBL/GenBank/DDBJ whole genome shotgun (WGS) entry which is preliminary data.</text>
</comment>
<accession>A0A423PKA4</accession>
<comment type="pathway">
    <text evidence="4 7">Amino-acid biosynthesis; L-proline biosynthesis; L-proline from L-glutamate 5-semialdehyde: step 1/1.</text>
</comment>
<comment type="catalytic activity">
    <reaction evidence="4">
        <text>L-proline + NAD(+) = (S)-1-pyrroline-5-carboxylate + NADH + 2 H(+)</text>
        <dbReference type="Rhea" id="RHEA:14105"/>
        <dbReference type="ChEBI" id="CHEBI:15378"/>
        <dbReference type="ChEBI" id="CHEBI:17388"/>
        <dbReference type="ChEBI" id="CHEBI:57540"/>
        <dbReference type="ChEBI" id="CHEBI:57945"/>
        <dbReference type="ChEBI" id="CHEBI:60039"/>
        <dbReference type="EC" id="1.5.1.2"/>
    </reaction>
</comment>
<evidence type="ECO:0000259" key="8">
    <source>
        <dbReference type="Pfam" id="PF03807"/>
    </source>
</evidence>
<dbReference type="PANTHER" id="PTHR11645:SF0">
    <property type="entry name" value="PYRROLINE-5-CARBOXYLATE REDUCTASE 3"/>
    <property type="match status" value="1"/>
</dbReference>
<dbReference type="GO" id="GO:0004735">
    <property type="term" value="F:pyrroline-5-carboxylate reductase activity"/>
    <property type="evidence" value="ECO:0007669"/>
    <property type="project" value="UniProtKB-UniRule"/>
</dbReference>
<dbReference type="NCBIfam" id="TIGR00112">
    <property type="entry name" value="proC"/>
    <property type="match status" value="1"/>
</dbReference>
<dbReference type="InterPro" id="IPR053790">
    <property type="entry name" value="P5CR-like_CS"/>
</dbReference>
<dbReference type="GO" id="GO:0005737">
    <property type="term" value="C:cytoplasm"/>
    <property type="evidence" value="ECO:0007669"/>
    <property type="project" value="UniProtKB-SubCell"/>
</dbReference>
<keyword evidence="3 4" id="KW-0560">Oxidoreductase</keyword>
<dbReference type="InterPro" id="IPR008927">
    <property type="entry name" value="6-PGluconate_DH-like_C_sf"/>
</dbReference>
<reference evidence="10 11" key="1">
    <citation type="submission" date="2013-10" db="EMBL/GenBank/DDBJ databases">
        <title>Salinisphaera japonica YTM-1 Genome Sequencing.</title>
        <authorList>
            <person name="Lai Q."/>
            <person name="Li C."/>
            <person name="Shao Z."/>
        </authorList>
    </citation>
    <scope>NUCLEOTIDE SEQUENCE [LARGE SCALE GENOMIC DNA]</scope>
    <source>
        <strain evidence="10 11">YTM-1</strain>
    </source>
</reference>
<comment type="subcellular location">
    <subcellularLocation>
        <location evidence="4">Cytoplasm</location>
    </subcellularLocation>
</comment>